<dbReference type="AlphaFoldDB" id="A0A1J1HMC9"/>
<name>A0A1J1HMC9_9DIPT</name>
<sequence length="77" mass="8724">MICDGYSLLRQTILGQHNNLAPLEQQALSSSETFLHTDFPMPFAQSQSNSNSSKTFEWLPFGFPYSVFSSKLLLHLQ</sequence>
<dbReference type="Proteomes" id="UP000183832">
    <property type="component" value="Unassembled WGS sequence"/>
</dbReference>
<evidence type="ECO:0000313" key="2">
    <source>
        <dbReference type="Proteomes" id="UP000183832"/>
    </source>
</evidence>
<gene>
    <name evidence="1" type="ORF">CLUMA_CG002452</name>
</gene>
<protein>
    <submittedName>
        <fullName evidence="1">CLUMA_CG002452, isoform A</fullName>
    </submittedName>
</protein>
<reference evidence="1 2" key="1">
    <citation type="submission" date="2015-04" db="EMBL/GenBank/DDBJ databases">
        <authorList>
            <person name="Syromyatnikov M.Y."/>
            <person name="Popov V.N."/>
        </authorList>
    </citation>
    <scope>NUCLEOTIDE SEQUENCE [LARGE SCALE GENOMIC DNA]</scope>
</reference>
<evidence type="ECO:0000313" key="1">
    <source>
        <dbReference type="EMBL" id="CRK88690.1"/>
    </source>
</evidence>
<dbReference type="EMBL" id="CVRI01000009">
    <property type="protein sequence ID" value="CRK88690.1"/>
    <property type="molecule type" value="Genomic_DNA"/>
</dbReference>
<keyword evidence="2" id="KW-1185">Reference proteome</keyword>
<proteinExistence type="predicted"/>
<organism evidence="1 2">
    <name type="scientific">Clunio marinus</name>
    <dbReference type="NCBI Taxonomy" id="568069"/>
    <lineage>
        <taxon>Eukaryota</taxon>
        <taxon>Metazoa</taxon>
        <taxon>Ecdysozoa</taxon>
        <taxon>Arthropoda</taxon>
        <taxon>Hexapoda</taxon>
        <taxon>Insecta</taxon>
        <taxon>Pterygota</taxon>
        <taxon>Neoptera</taxon>
        <taxon>Endopterygota</taxon>
        <taxon>Diptera</taxon>
        <taxon>Nematocera</taxon>
        <taxon>Chironomoidea</taxon>
        <taxon>Chironomidae</taxon>
        <taxon>Clunio</taxon>
    </lineage>
</organism>
<accession>A0A1J1HMC9</accession>